<dbReference type="OrthoDB" id="2270427at2"/>
<dbReference type="Proteomes" id="UP000198844">
    <property type="component" value="Unassembled WGS sequence"/>
</dbReference>
<gene>
    <name evidence="4" type="ORF">SAMN05192563_1009120</name>
</gene>
<dbReference type="Gene3D" id="3.30.70.2650">
    <property type="match status" value="1"/>
</dbReference>
<evidence type="ECO:0000259" key="1">
    <source>
        <dbReference type="Pfam" id="PF07848"/>
    </source>
</evidence>
<dbReference type="GO" id="GO:0006351">
    <property type="term" value="P:DNA-templated transcription"/>
    <property type="evidence" value="ECO:0007669"/>
    <property type="project" value="InterPro"/>
</dbReference>
<dbReference type="EMBL" id="FPBH01000009">
    <property type="protein sequence ID" value="SFU08977.1"/>
    <property type="molecule type" value="Genomic_DNA"/>
</dbReference>
<dbReference type="Gene3D" id="1.10.10.10">
    <property type="entry name" value="Winged helix-like DNA-binding domain superfamily/Winged helix DNA-binding domain"/>
    <property type="match status" value="1"/>
</dbReference>
<dbReference type="Pfam" id="PF07848">
    <property type="entry name" value="PaaX"/>
    <property type="match status" value="1"/>
</dbReference>
<dbReference type="InterPro" id="IPR036388">
    <property type="entry name" value="WH-like_DNA-bd_sf"/>
</dbReference>
<sequence length="289" mass="31659">MADSSHNAIEFGDEADTAERVTPGSARSLLLTLLGEFVVREDRPVWTATLLHALEGVGVAEKAARQAIARAATAGWIENARDGRRASWSLTTRGRDLIAAGSLRVKSLAGEAWNGHWLVLHLSLPETHRTMRVKAYRALSWLGFGNPSPALWVNPHVNRQAETKAVLAELGLSGVAFGFVGKSFDLGVSDAELAQRAWNLDAVSEHYRELASTFQKMRPRSDDAILFAHVQLVNQLQRLPYIDPGLPDILLPAGWQGRQDAAKLGTIRARWQDAAHARWTELTGTAPAR</sequence>
<reference evidence="4 5" key="1">
    <citation type="submission" date="2016-10" db="EMBL/GenBank/DDBJ databases">
        <authorList>
            <person name="de Groot N.N."/>
        </authorList>
    </citation>
    <scope>NUCLEOTIDE SEQUENCE [LARGE SCALE GENOMIC DNA]</scope>
    <source>
        <strain evidence="4 5">LMG 27731</strain>
    </source>
</reference>
<evidence type="ECO:0000259" key="2">
    <source>
        <dbReference type="Pfam" id="PF08223"/>
    </source>
</evidence>
<organism evidence="4 5">
    <name type="scientific">Paraburkholderia aspalathi</name>
    <dbReference type="NCBI Taxonomy" id="1324617"/>
    <lineage>
        <taxon>Bacteria</taxon>
        <taxon>Pseudomonadati</taxon>
        <taxon>Pseudomonadota</taxon>
        <taxon>Betaproteobacteria</taxon>
        <taxon>Burkholderiales</taxon>
        <taxon>Burkholderiaceae</taxon>
        <taxon>Paraburkholderia</taxon>
    </lineage>
</organism>
<dbReference type="Pfam" id="PF08223">
    <property type="entry name" value="PaaX_C"/>
    <property type="match status" value="1"/>
</dbReference>
<name>A0A1I7DBE8_9BURK</name>
<protein>
    <submittedName>
        <fullName evidence="4">Transcriptional regulator, PaaX family</fullName>
    </submittedName>
</protein>
<dbReference type="PIRSF" id="PIRSF020623">
    <property type="entry name" value="PaaX"/>
    <property type="match status" value="1"/>
</dbReference>
<dbReference type="InterPro" id="IPR012906">
    <property type="entry name" value="PaaX-like_N"/>
</dbReference>
<dbReference type="PANTHER" id="PTHR30319">
    <property type="entry name" value="PHENYLACETIC ACID REGULATOR-RELATED TRANSCRIPTIONAL REPRESSOR"/>
    <property type="match status" value="1"/>
</dbReference>
<dbReference type="InterPro" id="IPR013225">
    <property type="entry name" value="PaaX_C"/>
</dbReference>
<dbReference type="Pfam" id="PF20803">
    <property type="entry name" value="PaaX_M"/>
    <property type="match status" value="1"/>
</dbReference>
<dbReference type="InterPro" id="IPR048846">
    <property type="entry name" value="PaaX-like_central"/>
</dbReference>
<dbReference type="InterPro" id="IPR011965">
    <property type="entry name" value="PaaX_trns_reg"/>
</dbReference>
<feature type="domain" description="Transcriptional repressor PaaX-like N-terminal" evidence="1">
    <location>
        <begin position="25"/>
        <end position="94"/>
    </location>
</feature>
<evidence type="ECO:0000313" key="5">
    <source>
        <dbReference type="Proteomes" id="UP000198844"/>
    </source>
</evidence>
<dbReference type="PANTHER" id="PTHR30319:SF1">
    <property type="entry name" value="TRANSCRIPTIONAL REPRESSOR PAAX"/>
    <property type="match status" value="1"/>
</dbReference>
<dbReference type="AlphaFoldDB" id="A0A1I7DBE8"/>
<proteinExistence type="predicted"/>
<feature type="domain" description="Transcriptional repressor PaaX-like central Cas2-like" evidence="3">
    <location>
        <begin position="111"/>
        <end position="183"/>
    </location>
</feature>
<evidence type="ECO:0000313" key="4">
    <source>
        <dbReference type="EMBL" id="SFU08977.1"/>
    </source>
</evidence>
<accession>A0A1I7DBE8</accession>
<evidence type="ECO:0000259" key="3">
    <source>
        <dbReference type="Pfam" id="PF20803"/>
    </source>
</evidence>
<feature type="domain" description="Transcriptional repressor PaaX-like C-terminal" evidence="2">
    <location>
        <begin position="198"/>
        <end position="279"/>
    </location>
</feature>
<dbReference type="RefSeq" id="WP_093635259.1">
    <property type="nucleotide sequence ID" value="NZ_FPBH01000009.1"/>
</dbReference>